<evidence type="ECO:0000313" key="1">
    <source>
        <dbReference type="EMBL" id="GAA4299769.1"/>
    </source>
</evidence>
<dbReference type="RefSeq" id="WP_345162833.1">
    <property type="nucleotide sequence ID" value="NZ_BAABGX010000001.1"/>
</dbReference>
<keyword evidence="2" id="KW-1185">Reference proteome</keyword>
<proteinExistence type="predicted"/>
<comment type="caution">
    <text evidence="1">The sequence shown here is derived from an EMBL/GenBank/DDBJ whole genome shotgun (WGS) entry which is preliminary data.</text>
</comment>
<organism evidence="1 2">
    <name type="scientific">Nibribacter koreensis</name>
    <dbReference type="NCBI Taxonomy" id="1084519"/>
    <lineage>
        <taxon>Bacteria</taxon>
        <taxon>Pseudomonadati</taxon>
        <taxon>Bacteroidota</taxon>
        <taxon>Cytophagia</taxon>
        <taxon>Cytophagales</taxon>
        <taxon>Hymenobacteraceae</taxon>
        <taxon>Nibribacter</taxon>
    </lineage>
</organism>
<evidence type="ECO:0000313" key="2">
    <source>
        <dbReference type="Proteomes" id="UP001501844"/>
    </source>
</evidence>
<name>A0ABP8FBF7_9BACT</name>
<sequence>MTDQEFDIIDELYFVTSFTDLQKQTGLPTEELIRVLTGLIGKSYVKCLFPDQDTEVPFDGEHFELHHAAYFFLASKAGLLAHNTTL</sequence>
<dbReference type="EMBL" id="BAABGX010000001">
    <property type="protein sequence ID" value="GAA4299769.1"/>
    <property type="molecule type" value="Genomic_DNA"/>
</dbReference>
<reference evidence="2" key="1">
    <citation type="journal article" date="2019" name="Int. J. Syst. Evol. Microbiol.">
        <title>The Global Catalogue of Microorganisms (GCM) 10K type strain sequencing project: providing services to taxonomists for standard genome sequencing and annotation.</title>
        <authorList>
            <consortium name="The Broad Institute Genomics Platform"/>
            <consortium name="The Broad Institute Genome Sequencing Center for Infectious Disease"/>
            <person name="Wu L."/>
            <person name="Ma J."/>
        </authorList>
    </citation>
    <scope>NUCLEOTIDE SEQUENCE [LARGE SCALE GENOMIC DNA]</scope>
    <source>
        <strain evidence="2">JCM 17917</strain>
    </source>
</reference>
<dbReference type="Proteomes" id="UP001501844">
    <property type="component" value="Unassembled WGS sequence"/>
</dbReference>
<accession>A0ABP8FBF7</accession>
<gene>
    <name evidence="1" type="ORF">GCM10023183_09360</name>
</gene>
<protein>
    <submittedName>
        <fullName evidence="1">Uncharacterized protein</fullName>
    </submittedName>
</protein>